<organism evidence="2">
    <name type="scientific">Noctiluca scintillans</name>
    <name type="common">Sea sparkle</name>
    <name type="synonym">Red tide dinoflagellate</name>
    <dbReference type="NCBI Taxonomy" id="2966"/>
    <lineage>
        <taxon>Eukaryota</taxon>
        <taxon>Sar</taxon>
        <taxon>Alveolata</taxon>
        <taxon>Dinophyceae</taxon>
        <taxon>Noctilucales</taxon>
        <taxon>Noctilucaceae</taxon>
        <taxon>Noctiluca</taxon>
    </lineage>
</organism>
<gene>
    <name evidence="2" type="ORF">NSCI0253_LOCUS14743</name>
</gene>
<name>A0A7S1A2B9_NOCSC</name>
<dbReference type="AlphaFoldDB" id="A0A7S1A2B9"/>
<proteinExistence type="predicted"/>
<dbReference type="EMBL" id="HBFQ01021120">
    <property type="protein sequence ID" value="CAD8840395.1"/>
    <property type="molecule type" value="Transcribed_RNA"/>
</dbReference>
<sequence length="216" mass="24222">MADINSLLEECSPEHLNSILGEIEAGTLLRSPLTHARPTVTPKGSPTGRRAKRDAQTTAEAPPCQWTESPQQGEVRPALDHEPSSVDHVWLTNILLERDQEVKTLEDRLAHLQTQLCAKDRRVASLNSELSDAVREVRHRQLDLEFQQLKLEQRARANAEFERDQLLLAAQVDEANWSAKHAAVDADVMSSPRSVRLQGSLPWMLRTKKPITLAPL</sequence>
<reference evidence="2" key="1">
    <citation type="submission" date="2021-01" db="EMBL/GenBank/DDBJ databases">
        <authorList>
            <person name="Corre E."/>
            <person name="Pelletier E."/>
            <person name="Niang G."/>
            <person name="Scheremetjew M."/>
            <person name="Finn R."/>
            <person name="Kale V."/>
            <person name="Holt S."/>
            <person name="Cochrane G."/>
            <person name="Meng A."/>
            <person name="Brown T."/>
            <person name="Cohen L."/>
        </authorList>
    </citation>
    <scope>NUCLEOTIDE SEQUENCE</scope>
</reference>
<protein>
    <submittedName>
        <fullName evidence="2">Uncharacterized protein</fullName>
    </submittedName>
</protein>
<evidence type="ECO:0000313" key="2">
    <source>
        <dbReference type="EMBL" id="CAD8840395.1"/>
    </source>
</evidence>
<feature type="region of interest" description="Disordered" evidence="1">
    <location>
        <begin position="30"/>
        <end position="81"/>
    </location>
</feature>
<evidence type="ECO:0000256" key="1">
    <source>
        <dbReference type="SAM" id="MobiDB-lite"/>
    </source>
</evidence>
<accession>A0A7S1A2B9</accession>